<keyword evidence="6" id="KW-0539">Nucleus</keyword>
<dbReference type="InterPro" id="IPR016197">
    <property type="entry name" value="Chromo-like_dom_sf"/>
</dbReference>
<dbReference type="InterPro" id="IPR049730">
    <property type="entry name" value="SNF2/RAD54-like_C"/>
</dbReference>
<evidence type="ECO:0000256" key="7">
    <source>
        <dbReference type="SAM" id="MobiDB-lite"/>
    </source>
</evidence>
<feature type="region of interest" description="Disordered" evidence="7">
    <location>
        <begin position="152"/>
        <end position="304"/>
    </location>
</feature>
<sequence length="1826" mass="205766">MELERVEEDIDASMIDVNDVAMDFPAIADQRPTRRFLGVNVPTDTVEPGFHQKKLRTMNGIRKGVRAVEVLGEEDGEDGKFVYAFFDDNAIRRIPATEFIRFNRGIMDNYIERKVDGTLLPFDYSDGPPYVHPDSQMQIPLKIRITRQQLETVSTSSGVNTQGDDDDTSTEDDDQSSEESRSSSEGYEEDEVPGARRSARTRAPKGHTRVSLHPSPRKTRSKGVLLSKKSHRPPPATSGSDDTDLSHSGSDSDSDESIVEHKATATGRPKRAPRQIQLAQPAGSRLRVPPPPGQGKPRTPRIPRPLLQSYGLVTSIDECDEFFDGADPLQVHHLACSVCQNPPTHEVIKKKKNQEWEKLGGWIRCMHCTEAFHWKCLNALEKNEILQAARARETDATAGDDSGSPAPLRHTIHVDETTEFTCTLCNVGGVCLECHRDLNVQLAAKDSDTGSPQASSTPKEQMTTELHFRCTSCKRAAHYAHLRSPWVEENAEQPSLIEEIATYYHEEYKWQCDDCSSYYAGVDKIIAWRPYPPNAPLLTPEQVVQKRIKDHWAREYLVKWEGKSYRRTSWVPHLWLVSMAYQKLRHFILNGTRVRLEHLRSGGIEGHTEDARRRVYEEEDGPPLPNPRAEECIPESWRRIEQVLDVLFWAPHKRVNAVKTKAAKKRGKVVHSSDSDEGSDSRQEEEKELKNLEALRDDTRKTGRLCLGENSTETPLARRRRTGGEPLKMSDIDDVVWCYAKWGELEYQEASWDTPPQRGDPEWSDFENAFRRYIEGQGLFIAKVSLAELKDRDNREESEFAKNRMEITQSYVAGSGPNLRPFQIEGVNWLTFQWWRLRSAILADEMGLGKTATVITSIAKLVEKKVWPHLILVPNSTILNWMREFQTWAPQVRAVPYYGDAASREIIRNYEIFQSGTTSGQTRLKLHVLVTTYDTFLTKVEWATVFKAPTRWETLVVDEGQRLKNNASLLFQRLNTINIGHRVLMTGTPLNNNLRELFNLMNFVDPVNWPDVEELEREYHQDVLTLAQVTELHEKLKPYFLRRTKEVLKLPHKHEIIVPVSLSKLQKGIYKSLIESNLTLLNTLISSGPKTKVSKTNLRNILMQSRKCVQHPYLVDNDLEPTAQSNEEMHRQLIDASGKLKFLEIALANLKARGRRVLLFSQFVIALDIIEDFIVGLGYKFLRLDGDLKASLRQKDIDKFNAPGSDYFIYLLSTRAGGVGINLATADTVIIFDPDFNPHQDAQAVARSHRFGQVNPVIVLRLMSITGPEKKIMHSGKKKLLLDHVIVQSMEEEEPAEDLETMLLSGAKGLFEGGEDNDIIYTEADVNMMIENAIKEASKPREEVTEASGLTFEFAQIWESSGPATNENEPEVDMDFWAKKMELAQKERERVAAQEVAESGRGVKRKARAAVTYQMDFEDSPQKTQPKSKKIVQEDNDYNEPGLDANTDATSDDEPYTVSLAFVHEELMELNHSAMGQQEALELKARIHREQRQRRKELMQEQQRLAAHHTAQAFAANQAMIEKLAAQGQGTISMTIPPAGQSQQLPASLSYNPFAPSAASQVPRTTYVPAKPSMSSNPRNTAQEAVISHETIEPVCKICETRHGLNACPAVRTINDLKALRLRLLQSNEPIEDKRRAIQFLDEDIAKREREQQSRMQSTTAFGSSGISTATTALQSNALTGMLTQQLAPSFRTVGNATTSSQNPTIVNATASGQNGGPSVGNSFMMRANGNKRPLDGAILNDRPTKKANIGSNSPSLCFLCNQPYHPVANCPIMNSDTTRMKRRLDQLVANANPAAESAVRALLLQYQTRLGQTAQTSTRFFNISD</sequence>
<dbReference type="Proteomes" id="UP000054097">
    <property type="component" value="Unassembled WGS sequence"/>
</dbReference>
<accession>A0A0C2X820</accession>
<dbReference type="Gene3D" id="3.40.50.300">
    <property type="entry name" value="P-loop containing nucleotide triphosphate hydrolases"/>
    <property type="match status" value="1"/>
</dbReference>
<dbReference type="PANTHER" id="PTHR45623">
    <property type="entry name" value="CHROMODOMAIN-HELICASE-DNA-BINDING PROTEIN 3-RELATED-RELATED"/>
    <property type="match status" value="1"/>
</dbReference>
<feature type="compositionally biased region" description="Polar residues" evidence="7">
    <location>
        <begin position="152"/>
        <end position="162"/>
    </location>
</feature>
<dbReference type="STRING" id="933852.A0A0C2X820"/>
<evidence type="ECO:0000256" key="6">
    <source>
        <dbReference type="ARBA" id="ARBA00023242"/>
    </source>
</evidence>
<feature type="compositionally biased region" description="Basic residues" evidence="7">
    <location>
        <begin position="197"/>
        <end position="221"/>
    </location>
</feature>
<evidence type="ECO:0000256" key="3">
    <source>
        <dbReference type="ARBA" id="ARBA00022741"/>
    </source>
</evidence>
<feature type="domain" description="Chromo" evidence="8">
    <location>
        <begin position="538"/>
        <end position="587"/>
    </location>
</feature>
<dbReference type="EMBL" id="KN824277">
    <property type="protein sequence ID" value="KIM34193.1"/>
    <property type="molecule type" value="Genomic_DNA"/>
</dbReference>
<reference evidence="11 12" key="1">
    <citation type="submission" date="2014-04" db="EMBL/GenBank/DDBJ databases">
        <authorList>
            <consortium name="DOE Joint Genome Institute"/>
            <person name="Kuo A."/>
            <person name="Zuccaro A."/>
            <person name="Kohler A."/>
            <person name="Nagy L.G."/>
            <person name="Floudas D."/>
            <person name="Copeland A."/>
            <person name="Barry K.W."/>
            <person name="Cichocki N."/>
            <person name="Veneault-Fourrey C."/>
            <person name="LaButti K."/>
            <person name="Lindquist E.A."/>
            <person name="Lipzen A."/>
            <person name="Lundell T."/>
            <person name="Morin E."/>
            <person name="Murat C."/>
            <person name="Sun H."/>
            <person name="Tunlid A."/>
            <person name="Henrissat B."/>
            <person name="Grigoriev I.V."/>
            <person name="Hibbett D.S."/>
            <person name="Martin F."/>
            <person name="Nordberg H.P."/>
            <person name="Cantor M.N."/>
            <person name="Hua S.X."/>
        </authorList>
    </citation>
    <scope>NUCLEOTIDE SEQUENCE [LARGE SCALE GENOMIC DNA]</scope>
    <source>
        <strain evidence="11 12">MAFF 305830</strain>
    </source>
</reference>
<dbReference type="InterPro" id="IPR038718">
    <property type="entry name" value="SNF2-like_sf"/>
</dbReference>
<dbReference type="SUPFAM" id="SSF54160">
    <property type="entry name" value="Chromo domain-like"/>
    <property type="match status" value="1"/>
</dbReference>
<protein>
    <submittedName>
        <fullName evidence="11">Uncharacterized protein</fullName>
    </submittedName>
</protein>
<dbReference type="InterPro" id="IPR000953">
    <property type="entry name" value="Chromo/chromo_shadow_dom"/>
</dbReference>
<organism evidence="11 12">
    <name type="scientific">Serendipita vermifera MAFF 305830</name>
    <dbReference type="NCBI Taxonomy" id="933852"/>
    <lineage>
        <taxon>Eukaryota</taxon>
        <taxon>Fungi</taxon>
        <taxon>Dikarya</taxon>
        <taxon>Basidiomycota</taxon>
        <taxon>Agaricomycotina</taxon>
        <taxon>Agaricomycetes</taxon>
        <taxon>Sebacinales</taxon>
        <taxon>Serendipitaceae</taxon>
        <taxon>Serendipita</taxon>
    </lineage>
</organism>
<dbReference type="Gene3D" id="3.40.50.10810">
    <property type="entry name" value="Tandem AAA-ATPase domain"/>
    <property type="match status" value="1"/>
</dbReference>
<evidence type="ECO:0000259" key="9">
    <source>
        <dbReference type="PROSITE" id="PS51192"/>
    </source>
</evidence>
<evidence type="ECO:0000256" key="4">
    <source>
        <dbReference type="ARBA" id="ARBA00022801"/>
    </source>
</evidence>
<dbReference type="GO" id="GO:0005524">
    <property type="term" value="F:ATP binding"/>
    <property type="evidence" value="ECO:0007669"/>
    <property type="project" value="UniProtKB-KW"/>
</dbReference>
<dbReference type="InterPro" id="IPR056616">
    <property type="entry name" value="Chromo_MIT1"/>
</dbReference>
<dbReference type="PANTHER" id="PTHR45623:SF17">
    <property type="entry name" value="CHROMODOMAIN-HELICASE-DNA-BINDING PROTEIN 3-RELATED"/>
    <property type="match status" value="1"/>
</dbReference>
<dbReference type="PROSITE" id="PS51192">
    <property type="entry name" value="HELICASE_ATP_BIND_1"/>
    <property type="match status" value="1"/>
</dbReference>
<comment type="subcellular location">
    <subcellularLocation>
        <location evidence="1">Nucleus</location>
    </subcellularLocation>
</comment>
<dbReference type="GO" id="GO:0016887">
    <property type="term" value="F:ATP hydrolysis activity"/>
    <property type="evidence" value="ECO:0007669"/>
    <property type="project" value="TreeGrafter"/>
</dbReference>
<dbReference type="InterPro" id="IPR027417">
    <property type="entry name" value="P-loop_NTPase"/>
</dbReference>
<feature type="domain" description="Helicase ATP-binding" evidence="9">
    <location>
        <begin position="831"/>
        <end position="1007"/>
    </location>
</feature>
<dbReference type="GO" id="GO:0005634">
    <property type="term" value="C:nucleus"/>
    <property type="evidence" value="ECO:0007669"/>
    <property type="project" value="UniProtKB-SubCell"/>
</dbReference>
<proteinExistence type="predicted"/>
<dbReference type="CDD" id="cd18660">
    <property type="entry name" value="CD1_tandem"/>
    <property type="match status" value="1"/>
</dbReference>
<dbReference type="Pfam" id="PF00271">
    <property type="entry name" value="Helicase_C"/>
    <property type="match status" value="1"/>
</dbReference>
<reference evidence="12" key="2">
    <citation type="submission" date="2015-01" db="EMBL/GenBank/DDBJ databases">
        <title>Evolutionary Origins and Diversification of the Mycorrhizal Mutualists.</title>
        <authorList>
            <consortium name="DOE Joint Genome Institute"/>
            <consortium name="Mycorrhizal Genomics Consortium"/>
            <person name="Kohler A."/>
            <person name="Kuo A."/>
            <person name="Nagy L.G."/>
            <person name="Floudas D."/>
            <person name="Copeland A."/>
            <person name="Barry K.W."/>
            <person name="Cichocki N."/>
            <person name="Veneault-Fourrey C."/>
            <person name="LaButti K."/>
            <person name="Lindquist E.A."/>
            <person name="Lipzen A."/>
            <person name="Lundell T."/>
            <person name="Morin E."/>
            <person name="Murat C."/>
            <person name="Riley R."/>
            <person name="Ohm R."/>
            <person name="Sun H."/>
            <person name="Tunlid A."/>
            <person name="Henrissat B."/>
            <person name="Grigoriev I.V."/>
            <person name="Hibbett D.S."/>
            <person name="Martin F."/>
        </authorList>
    </citation>
    <scope>NUCLEOTIDE SEQUENCE [LARGE SCALE GENOMIC DNA]</scope>
    <source>
        <strain evidence="12">MAFF 305830</strain>
    </source>
</reference>
<evidence type="ECO:0000313" key="12">
    <source>
        <dbReference type="Proteomes" id="UP000054097"/>
    </source>
</evidence>
<evidence type="ECO:0000256" key="1">
    <source>
        <dbReference type="ARBA" id="ARBA00004123"/>
    </source>
</evidence>
<dbReference type="InterPro" id="IPR000330">
    <property type="entry name" value="SNF2_N"/>
</dbReference>
<feature type="compositionally biased region" description="Basic and acidic residues" evidence="7">
    <location>
        <begin position="671"/>
        <end position="694"/>
    </location>
</feature>
<evidence type="ECO:0000313" key="11">
    <source>
        <dbReference type="EMBL" id="KIM34193.1"/>
    </source>
</evidence>
<feature type="compositionally biased region" description="Acidic residues" evidence="7">
    <location>
        <begin position="163"/>
        <end position="177"/>
    </location>
</feature>
<keyword evidence="2" id="KW-0677">Repeat</keyword>
<feature type="compositionally biased region" description="Basic residues" evidence="7">
    <location>
        <begin position="660"/>
        <end position="669"/>
    </location>
</feature>
<dbReference type="PROSITE" id="PS50013">
    <property type="entry name" value="CHROMO_2"/>
    <property type="match status" value="1"/>
</dbReference>
<feature type="region of interest" description="Disordered" evidence="7">
    <location>
        <begin position="660"/>
        <end position="694"/>
    </location>
</feature>
<dbReference type="CDD" id="cd18793">
    <property type="entry name" value="SF2_C_SNF"/>
    <property type="match status" value="1"/>
</dbReference>
<keyword evidence="4" id="KW-0378">Hydrolase</keyword>
<dbReference type="PROSITE" id="PS51194">
    <property type="entry name" value="HELICASE_CTER"/>
    <property type="match status" value="1"/>
</dbReference>
<keyword evidence="3" id="KW-0547">Nucleotide-binding</keyword>
<dbReference type="SMART" id="SM00487">
    <property type="entry name" value="DEXDc"/>
    <property type="match status" value="1"/>
</dbReference>
<dbReference type="GO" id="GO:0003677">
    <property type="term" value="F:DNA binding"/>
    <property type="evidence" value="ECO:0007669"/>
    <property type="project" value="TreeGrafter"/>
</dbReference>
<evidence type="ECO:0000259" key="10">
    <source>
        <dbReference type="PROSITE" id="PS51194"/>
    </source>
</evidence>
<dbReference type="InterPro" id="IPR001650">
    <property type="entry name" value="Helicase_C-like"/>
</dbReference>
<evidence type="ECO:0000256" key="2">
    <source>
        <dbReference type="ARBA" id="ARBA00022737"/>
    </source>
</evidence>
<keyword evidence="12" id="KW-1185">Reference proteome</keyword>
<dbReference type="Gene3D" id="2.40.50.40">
    <property type="match status" value="1"/>
</dbReference>
<evidence type="ECO:0000259" key="8">
    <source>
        <dbReference type="PROSITE" id="PS50013"/>
    </source>
</evidence>
<feature type="region of interest" description="Disordered" evidence="7">
    <location>
        <begin position="1413"/>
        <end position="1453"/>
    </location>
</feature>
<evidence type="ECO:0000256" key="5">
    <source>
        <dbReference type="ARBA" id="ARBA00022840"/>
    </source>
</evidence>
<keyword evidence="5" id="KW-0067">ATP-binding</keyword>
<dbReference type="HOGENOM" id="CLU_001508_1_0_1"/>
<feature type="region of interest" description="Disordered" evidence="7">
    <location>
        <begin position="610"/>
        <end position="630"/>
    </location>
</feature>
<dbReference type="Pfam" id="PF23615">
    <property type="entry name" value="Chromo_MIT1"/>
    <property type="match status" value="1"/>
</dbReference>
<dbReference type="GO" id="GO:0000785">
    <property type="term" value="C:chromatin"/>
    <property type="evidence" value="ECO:0007669"/>
    <property type="project" value="TreeGrafter"/>
</dbReference>
<dbReference type="InterPro" id="IPR014001">
    <property type="entry name" value="Helicase_ATP-bd"/>
</dbReference>
<dbReference type="GO" id="GO:0003682">
    <property type="term" value="F:chromatin binding"/>
    <property type="evidence" value="ECO:0007669"/>
    <property type="project" value="TreeGrafter"/>
</dbReference>
<dbReference type="GO" id="GO:0042393">
    <property type="term" value="F:histone binding"/>
    <property type="evidence" value="ECO:0007669"/>
    <property type="project" value="TreeGrafter"/>
</dbReference>
<dbReference type="OrthoDB" id="5857104at2759"/>
<feature type="domain" description="Helicase C-terminal" evidence="10">
    <location>
        <begin position="1142"/>
        <end position="1294"/>
    </location>
</feature>
<dbReference type="SUPFAM" id="SSF52540">
    <property type="entry name" value="P-loop containing nucleoside triphosphate hydrolases"/>
    <property type="match status" value="2"/>
</dbReference>
<dbReference type="Pfam" id="PF00176">
    <property type="entry name" value="SNF2-rel_dom"/>
    <property type="match status" value="1"/>
</dbReference>
<name>A0A0C2X820_SERVB</name>
<gene>
    <name evidence="11" type="ORF">M408DRAFT_91854</name>
</gene>
<dbReference type="SMART" id="SM00490">
    <property type="entry name" value="HELICc"/>
    <property type="match status" value="1"/>
</dbReference>
<dbReference type="GO" id="GO:0140658">
    <property type="term" value="F:ATP-dependent chromatin remodeler activity"/>
    <property type="evidence" value="ECO:0007669"/>
    <property type="project" value="TreeGrafter"/>
</dbReference>